<feature type="domain" description="ABC transporter" evidence="13">
    <location>
        <begin position="1062"/>
        <end position="1299"/>
    </location>
</feature>
<evidence type="ECO:0000256" key="9">
    <source>
        <dbReference type="ARBA" id="ARBA00023136"/>
    </source>
</evidence>
<dbReference type="InterPro" id="IPR044726">
    <property type="entry name" value="ABCC_6TM_D2"/>
</dbReference>
<feature type="transmembrane region" description="Helical" evidence="12">
    <location>
        <begin position="31"/>
        <end position="52"/>
    </location>
</feature>
<dbReference type="InterPro" id="IPR044746">
    <property type="entry name" value="ABCC_6TM_D1"/>
</dbReference>
<dbReference type="CDD" id="cd18579">
    <property type="entry name" value="ABC_6TM_ABCC_D1"/>
    <property type="match status" value="1"/>
</dbReference>
<feature type="domain" description="ABC transporter" evidence="13">
    <location>
        <begin position="476"/>
        <end position="701"/>
    </location>
</feature>
<evidence type="ECO:0000256" key="3">
    <source>
        <dbReference type="ARBA" id="ARBA00022448"/>
    </source>
</evidence>
<dbReference type="GO" id="GO:0140359">
    <property type="term" value="F:ABC-type transporter activity"/>
    <property type="evidence" value="ECO:0007669"/>
    <property type="project" value="InterPro"/>
</dbReference>
<keyword evidence="8 12" id="KW-1133">Transmembrane helix</keyword>
<keyword evidence="16" id="KW-1185">Reference proteome</keyword>
<dbReference type="InterPro" id="IPR003439">
    <property type="entry name" value="ABC_transporter-like_ATP-bd"/>
</dbReference>
<dbReference type="Pfam" id="PF00664">
    <property type="entry name" value="ABC_membrane"/>
    <property type="match status" value="2"/>
</dbReference>
<dbReference type="SUPFAM" id="SSF90123">
    <property type="entry name" value="ABC transporter transmembrane region"/>
    <property type="match status" value="2"/>
</dbReference>
<dbReference type="InterPro" id="IPR003593">
    <property type="entry name" value="AAA+_ATPase"/>
</dbReference>
<dbReference type="FunFam" id="1.20.1560.10:FF:000066">
    <property type="entry name" value="ABC multidrug transporter (Eurofung)"/>
    <property type="match status" value="1"/>
</dbReference>
<evidence type="ECO:0000259" key="14">
    <source>
        <dbReference type="PROSITE" id="PS50929"/>
    </source>
</evidence>
<feature type="transmembrane region" description="Helical" evidence="12">
    <location>
        <begin position="871"/>
        <end position="895"/>
    </location>
</feature>
<protein>
    <recommendedName>
        <fullName evidence="17">P-loop containing nucleoside triphosphate hydrolase protein</fullName>
    </recommendedName>
</protein>
<proteinExistence type="inferred from homology"/>
<name>A0A395IAB1_ASPHC</name>
<dbReference type="Pfam" id="PF00005">
    <property type="entry name" value="ABC_tran"/>
    <property type="match status" value="2"/>
</dbReference>
<feature type="transmembrane region" description="Helical" evidence="12">
    <location>
        <begin position="995"/>
        <end position="1017"/>
    </location>
</feature>
<feature type="transmembrane region" description="Helical" evidence="12">
    <location>
        <begin position="64"/>
        <end position="83"/>
    </location>
</feature>
<feature type="domain" description="ABC transmembrane type-1" evidence="14">
    <location>
        <begin position="143"/>
        <end position="410"/>
    </location>
</feature>
<dbReference type="GO" id="GO:0016887">
    <property type="term" value="F:ATP hydrolysis activity"/>
    <property type="evidence" value="ECO:0007669"/>
    <property type="project" value="InterPro"/>
</dbReference>
<keyword evidence="3" id="KW-0813">Transport</keyword>
<evidence type="ECO:0000256" key="1">
    <source>
        <dbReference type="ARBA" id="ARBA00004651"/>
    </source>
</evidence>
<feature type="transmembrane region" description="Helical" evidence="12">
    <location>
        <begin position="130"/>
        <end position="152"/>
    </location>
</feature>
<dbReference type="GeneID" id="37200995"/>
<evidence type="ECO:0008006" key="17">
    <source>
        <dbReference type="Google" id="ProtNLM"/>
    </source>
</evidence>
<sequence length="1299" mass="143135">MSRCNEDLFGPGTAGDCRSNFDFTLLFEQSILSLLPSTVLILVTPGRLAHLVRQDVKTAHGIRIYRRMLTFVIFAALQIALLAEWASSATPYSRMSIPAASLAVVDALIMMTLSVFEYRRSTPTNSVAAAIPRLFQSAFTWCQPFLIFRVISYVSNHEKEDPNYGYGLIGATALIYAGVAFSNAIYKHKNFRMITMVRGGLISLLYDKTMRVDVENITDSAAITLMTTDIDGIATNWVNVHEIWASPLDVGIGIFLLERKLGVACIAPVALALISTSGSTQIAKMMRRRQDRWLGAVQKRVSLTSSLLTNMRGFKLMDMTSLLGQTIRELRSTEIAKAKAYLRIECLMNMCANMSALLSPVITLLIYAFVTMNPGSDQLTSSLVYYTLTIVALMSSPLGLALNAVPTFLASLACFSMIQKYLLLEEKQDYRDVKPCHQAQDCVVSRTVDSMSSPNGGMELSEWTADQETNSPWFSIVEGSFGYHQAGNAVLKDVCWDCYPRSITMVLGSVGSGKTTLLKAVMGEVKCLKGSVIISDSAIAYCGQDVWLQDMSLRDNILGGRTFDAGFYHKVLHATCLDSEVAKLQYGDQTRLGSKAVRLSGGQSQRVAVARAIYARETLLLLDDSFSGLDTTSQALIHERLLGPSGLLRELGCTVVLTTHNTRYVNYADSVLIVEKNGSIRVEKPERRDGAAQFNKRRKAAHSSYPSTSEPLATDMARQKGDFSIYKYYLKSVGTRNLLVYLLLNCLYVFCTRFGQVWAGFWVDAAEKDPSRNSHIHAAYGGSYLGIMVSAMLLYGAVLFFMFQVIVPRSAQWLHSALLQTAIEAPYSFHAATDVGTTLNRFSQDITLVDVDLPSAAVEFFLDCFTCLGQAILICTGVRYIAAFLPGVILATYLIQKLYLRTSRQVRYLDLGAKAPLFSQLLDTYSGLLTIRAHGWEDRFRKENISLLDESQRPFYALYCIQRWLTFVLSLLVVVVAVVLVAFGTQIKGITSGNAIGTALINVINFAQTLSLLVTAYTTLETSLGAVGRIKSFTTDVKPEDDPARHFDDPQLHSPSLGSGRIDFRNVTASYRPMSRLALDHISFSVEPGMKVGICGRSGSGKSSLLLALLKMLPLDHEQGTILIDGVDINTLSSTTVRSLCNTIPQSPVLLPGSIRNNLDPSCTHSDTELRDVLQSLNLWETVAAKAGGLDSDIDTASLSQGQKQLLCVGRSYLTNGDRRILLLDESSSSFDPGTEAVMMRFLAERFGPQHTVLAVTHRLHTAGAYDRVAVLEGGRLVEWGDPRVLRECQGGWFFSRWE</sequence>
<comment type="similarity">
    <text evidence="2">Belongs to the ABC transporter superfamily. ABCC family. Conjugate transporter (TC 3.A.1.208) subfamily.</text>
</comment>
<evidence type="ECO:0000256" key="5">
    <source>
        <dbReference type="ARBA" id="ARBA00022692"/>
    </source>
</evidence>
<evidence type="ECO:0000256" key="6">
    <source>
        <dbReference type="ARBA" id="ARBA00022741"/>
    </source>
</evidence>
<dbReference type="PROSITE" id="PS50893">
    <property type="entry name" value="ABC_TRANSPORTER_2"/>
    <property type="match status" value="2"/>
</dbReference>
<gene>
    <name evidence="15" type="ORF">BO97DRAFT_421249</name>
</gene>
<keyword evidence="5 12" id="KW-0812">Transmembrane</keyword>
<dbReference type="PANTHER" id="PTHR24223:SF399">
    <property type="entry name" value="ABC TRANSPORTER ATNG"/>
    <property type="match status" value="1"/>
</dbReference>
<dbReference type="SMART" id="SM00382">
    <property type="entry name" value="AAA"/>
    <property type="match status" value="2"/>
</dbReference>
<dbReference type="GO" id="GO:0005524">
    <property type="term" value="F:ATP binding"/>
    <property type="evidence" value="ECO:0007669"/>
    <property type="project" value="UniProtKB-KW"/>
</dbReference>
<dbReference type="InterPro" id="IPR027417">
    <property type="entry name" value="P-loop_NTPase"/>
</dbReference>
<feature type="transmembrane region" description="Helical" evidence="12">
    <location>
        <begin position="783"/>
        <end position="807"/>
    </location>
</feature>
<comment type="subcellular location">
    <subcellularLocation>
        <location evidence="1">Cell membrane</location>
        <topology evidence="1">Multi-pass membrane protein</topology>
    </subcellularLocation>
</comment>
<evidence type="ECO:0000256" key="2">
    <source>
        <dbReference type="ARBA" id="ARBA00009726"/>
    </source>
</evidence>
<keyword evidence="4" id="KW-1003">Cell membrane</keyword>
<feature type="domain" description="ABC transmembrane type-1" evidence="14">
    <location>
        <begin position="757"/>
        <end position="1022"/>
    </location>
</feature>
<dbReference type="InterPro" id="IPR011527">
    <property type="entry name" value="ABC1_TM_dom"/>
</dbReference>
<evidence type="ECO:0000313" key="16">
    <source>
        <dbReference type="Proteomes" id="UP000248961"/>
    </source>
</evidence>
<evidence type="ECO:0000259" key="13">
    <source>
        <dbReference type="PROSITE" id="PS50893"/>
    </source>
</evidence>
<evidence type="ECO:0000256" key="4">
    <source>
        <dbReference type="ARBA" id="ARBA00022475"/>
    </source>
</evidence>
<keyword evidence="6" id="KW-0547">Nucleotide-binding</keyword>
<feature type="transmembrane region" description="Helical" evidence="12">
    <location>
        <begin position="347"/>
        <end position="370"/>
    </location>
</feature>
<feature type="region of interest" description="Disordered" evidence="11">
    <location>
        <begin position="685"/>
        <end position="711"/>
    </location>
</feature>
<feature type="transmembrane region" description="Helical" evidence="12">
    <location>
        <begin position="738"/>
        <end position="763"/>
    </location>
</feature>
<evidence type="ECO:0000256" key="12">
    <source>
        <dbReference type="SAM" id="Phobius"/>
    </source>
</evidence>
<dbReference type="Gene3D" id="1.20.1560.10">
    <property type="entry name" value="ABC transporter type 1, transmembrane domain"/>
    <property type="match status" value="2"/>
</dbReference>
<evidence type="ECO:0000256" key="7">
    <source>
        <dbReference type="ARBA" id="ARBA00022840"/>
    </source>
</evidence>
<feature type="transmembrane region" description="Helical" evidence="12">
    <location>
        <begin position="95"/>
        <end position="118"/>
    </location>
</feature>
<reference evidence="15 16" key="1">
    <citation type="submission" date="2018-02" db="EMBL/GenBank/DDBJ databases">
        <title>The genomes of Aspergillus section Nigri reveals drivers in fungal speciation.</title>
        <authorList>
            <consortium name="DOE Joint Genome Institute"/>
            <person name="Vesth T.C."/>
            <person name="Nybo J."/>
            <person name="Theobald S."/>
            <person name="Brandl J."/>
            <person name="Frisvad J.C."/>
            <person name="Nielsen K.F."/>
            <person name="Lyhne E.K."/>
            <person name="Kogle M.E."/>
            <person name="Kuo A."/>
            <person name="Riley R."/>
            <person name="Clum A."/>
            <person name="Nolan M."/>
            <person name="Lipzen A."/>
            <person name="Salamov A."/>
            <person name="Henrissat B."/>
            <person name="Wiebenga A."/>
            <person name="De vries R.P."/>
            <person name="Grigoriev I.V."/>
            <person name="Mortensen U.H."/>
            <person name="Andersen M.R."/>
            <person name="Baker S.E."/>
        </authorList>
    </citation>
    <scope>NUCLEOTIDE SEQUENCE [LARGE SCALE GENOMIC DNA]</scope>
    <source>
        <strain evidence="15 16">CBS 101889</strain>
    </source>
</reference>
<dbReference type="InterPro" id="IPR036640">
    <property type="entry name" value="ABC1_TM_sf"/>
</dbReference>
<keyword evidence="7" id="KW-0067">ATP-binding</keyword>
<dbReference type="FunFam" id="1.20.1560.10:FF:000055">
    <property type="entry name" value="ABC multidrug transporter (Eurofung)"/>
    <property type="match status" value="1"/>
</dbReference>
<evidence type="ECO:0000256" key="8">
    <source>
        <dbReference type="ARBA" id="ARBA00022989"/>
    </source>
</evidence>
<feature type="transmembrane region" description="Helical" evidence="12">
    <location>
        <begin position="390"/>
        <end position="418"/>
    </location>
</feature>
<evidence type="ECO:0000256" key="11">
    <source>
        <dbReference type="SAM" id="MobiDB-lite"/>
    </source>
</evidence>
<dbReference type="PANTHER" id="PTHR24223">
    <property type="entry name" value="ATP-BINDING CASSETTE SUB-FAMILY C"/>
    <property type="match status" value="1"/>
</dbReference>
<dbReference type="CDD" id="cd18580">
    <property type="entry name" value="ABC_6TM_ABCC_D2"/>
    <property type="match status" value="1"/>
</dbReference>
<keyword evidence="10" id="KW-0325">Glycoprotein</keyword>
<dbReference type="Proteomes" id="UP000248961">
    <property type="component" value="Unassembled WGS sequence"/>
</dbReference>
<dbReference type="EMBL" id="KZ824270">
    <property type="protein sequence ID" value="RAL16008.1"/>
    <property type="molecule type" value="Genomic_DNA"/>
</dbReference>
<dbReference type="GO" id="GO:0005886">
    <property type="term" value="C:plasma membrane"/>
    <property type="evidence" value="ECO:0007669"/>
    <property type="project" value="UniProtKB-SubCell"/>
</dbReference>
<evidence type="ECO:0000256" key="10">
    <source>
        <dbReference type="ARBA" id="ARBA00023180"/>
    </source>
</evidence>
<dbReference type="OrthoDB" id="6500128at2759"/>
<accession>A0A395IAB1</accession>
<dbReference type="InterPro" id="IPR017871">
    <property type="entry name" value="ABC_transporter-like_CS"/>
</dbReference>
<feature type="transmembrane region" description="Helical" evidence="12">
    <location>
        <begin position="964"/>
        <end position="983"/>
    </location>
</feature>
<dbReference type="FunFam" id="3.40.50.300:FF:002145">
    <property type="entry name" value="ABC transporter (MsbA subfamily)"/>
    <property type="match status" value="1"/>
</dbReference>
<dbReference type="PROSITE" id="PS50929">
    <property type="entry name" value="ABC_TM1F"/>
    <property type="match status" value="2"/>
</dbReference>
<organism evidence="15 16">
    <name type="scientific">Aspergillus homomorphus (strain CBS 101889)</name>
    <dbReference type="NCBI Taxonomy" id="1450537"/>
    <lineage>
        <taxon>Eukaryota</taxon>
        <taxon>Fungi</taxon>
        <taxon>Dikarya</taxon>
        <taxon>Ascomycota</taxon>
        <taxon>Pezizomycotina</taxon>
        <taxon>Eurotiomycetes</taxon>
        <taxon>Eurotiomycetidae</taxon>
        <taxon>Eurotiales</taxon>
        <taxon>Aspergillaceae</taxon>
        <taxon>Aspergillus</taxon>
        <taxon>Aspergillus subgen. Circumdati</taxon>
    </lineage>
</organism>
<dbReference type="Gene3D" id="3.40.50.300">
    <property type="entry name" value="P-loop containing nucleotide triphosphate hydrolases"/>
    <property type="match status" value="2"/>
</dbReference>
<dbReference type="SUPFAM" id="SSF52540">
    <property type="entry name" value="P-loop containing nucleoside triphosphate hydrolases"/>
    <property type="match status" value="2"/>
</dbReference>
<dbReference type="VEuPathDB" id="FungiDB:BO97DRAFT_421249"/>
<evidence type="ECO:0000313" key="15">
    <source>
        <dbReference type="EMBL" id="RAL16008.1"/>
    </source>
</evidence>
<dbReference type="STRING" id="1450537.A0A395IAB1"/>
<dbReference type="InterPro" id="IPR050173">
    <property type="entry name" value="ABC_transporter_C-like"/>
</dbReference>
<feature type="transmembrane region" description="Helical" evidence="12">
    <location>
        <begin position="164"/>
        <end position="186"/>
    </location>
</feature>
<keyword evidence="9 12" id="KW-0472">Membrane</keyword>
<dbReference type="RefSeq" id="XP_025555162.1">
    <property type="nucleotide sequence ID" value="XM_025696706.1"/>
</dbReference>
<dbReference type="PROSITE" id="PS00211">
    <property type="entry name" value="ABC_TRANSPORTER_1"/>
    <property type="match status" value="2"/>
</dbReference>